<comment type="catalytic activity">
    <reaction evidence="15">
        <text>L-homoserine + NADP(+) = L-aspartate 4-semialdehyde + NADPH + H(+)</text>
        <dbReference type="Rhea" id="RHEA:15761"/>
        <dbReference type="ChEBI" id="CHEBI:15378"/>
        <dbReference type="ChEBI" id="CHEBI:57476"/>
        <dbReference type="ChEBI" id="CHEBI:57783"/>
        <dbReference type="ChEBI" id="CHEBI:58349"/>
        <dbReference type="ChEBI" id="CHEBI:537519"/>
        <dbReference type="EC" id="1.1.1.3"/>
    </reaction>
    <physiologicalReaction direction="right-to-left" evidence="15">
        <dbReference type="Rhea" id="RHEA:15763"/>
    </physiologicalReaction>
</comment>
<evidence type="ECO:0000256" key="17">
    <source>
        <dbReference type="PIRSR" id="PIRSR000098-2"/>
    </source>
</evidence>
<keyword evidence="12" id="KW-0520">NAD</keyword>
<dbReference type="InterPro" id="IPR005106">
    <property type="entry name" value="Asp/hSer_DH_NAD-bd"/>
</dbReference>
<feature type="binding site" evidence="17">
    <location>
        <begin position="11"/>
        <end position="18"/>
    </location>
    <ligand>
        <name>NADP(+)</name>
        <dbReference type="ChEBI" id="CHEBI:58349"/>
    </ligand>
</feature>
<evidence type="ECO:0000313" key="22">
    <source>
        <dbReference type="EMBL" id="GIM44464.1"/>
    </source>
</evidence>
<gene>
    <name evidence="22" type="ORF">DNHGIG_00130</name>
</gene>
<evidence type="ECO:0000256" key="7">
    <source>
        <dbReference type="ARBA" id="ARBA00022605"/>
    </source>
</evidence>
<evidence type="ECO:0000256" key="3">
    <source>
        <dbReference type="ARBA" id="ARBA00005062"/>
    </source>
</evidence>
<comment type="pathway">
    <text evidence="3 18">Amino-acid biosynthesis; L-methionine biosynthesis via de novo pathway; L-homoserine from L-aspartate: step 3/3.</text>
</comment>
<dbReference type="SUPFAM" id="SSF55347">
    <property type="entry name" value="Glyceraldehyde-3-phosphate dehydrogenase-like, C-terminal domain"/>
    <property type="match status" value="1"/>
</dbReference>
<keyword evidence="10 17" id="KW-0521">NADP</keyword>
<dbReference type="PANTHER" id="PTHR43331">
    <property type="entry name" value="HOMOSERINE DEHYDROGENASE"/>
    <property type="match status" value="1"/>
</dbReference>
<feature type="active site" description="Proton donor" evidence="16">
    <location>
        <position position="207"/>
    </location>
</feature>
<dbReference type="GO" id="GO:0050661">
    <property type="term" value="F:NADP binding"/>
    <property type="evidence" value="ECO:0007669"/>
    <property type="project" value="InterPro"/>
</dbReference>
<dbReference type="Gene3D" id="3.40.50.720">
    <property type="entry name" value="NAD(P)-binding Rossmann-like Domain"/>
    <property type="match status" value="1"/>
</dbReference>
<keyword evidence="7 18" id="KW-0028">Amino-acid biosynthesis</keyword>
<dbReference type="Proteomes" id="UP001057291">
    <property type="component" value="Unassembled WGS sequence"/>
</dbReference>
<evidence type="ECO:0000256" key="14">
    <source>
        <dbReference type="ARBA" id="ARBA00023167"/>
    </source>
</evidence>
<dbReference type="GO" id="GO:0009088">
    <property type="term" value="P:threonine biosynthetic process"/>
    <property type="evidence" value="ECO:0007669"/>
    <property type="project" value="UniProtKB-KW"/>
</dbReference>
<feature type="domain" description="Homoserine dehydrogenase catalytic" evidence="20">
    <location>
        <begin position="139"/>
        <end position="317"/>
    </location>
</feature>
<dbReference type="InterPro" id="IPR019811">
    <property type="entry name" value="HDH_CS"/>
</dbReference>
<comment type="similarity">
    <text evidence="4 19">Belongs to the homoserine dehydrogenase family.</text>
</comment>
<reference evidence="22" key="1">
    <citation type="journal article" date="2023" name="Int. J. Syst. Evol. Microbiol.">
        <title>Collibacillus ludicampi gen. nov., sp. nov., a new soil bacterium of the family Alicyclobacillaceae.</title>
        <authorList>
            <person name="Jojima T."/>
            <person name="Ioku Y."/>
            <person name="Fukuta Y."/>
            <person name="Shirasaka N."/>
            <person name="Matsumura Y."/>
            <person name="Mori M."/>
        </authorList>
    </citation>
    <scope>NUCLEOTIDE SEQUENCE</scope>
    <source>
        <strain evidence="22">TP075</strain>
    </source>
</reference>
<comment type="pathway">
    <text evidence="2 18">Amino-acid biosynthesis; L-threonine biosynthesis; L-threonine from L-aspartate: step 3/5.</text>
</comment>
<dbReference type="Gene3D" id="3.30.360.10">
    <property type="entry name" value="Dihydrodipicolinate Reductase, domain 2"/>
    <property type="match status" value="1"/>
</dbReference>
<dbReference type="GO" id="GO:0004412">
    <property type="term" value="F:homoserine dehydrogenase activity"/>
    <property type="evidence" value="ECO:0007669"/>
    <property type="project" value="UniProtKB-EC"/>
</dbReference>
<dbReference type="FunFam" id="3.40.50.720:FF:000062">
    <property type="entry name" value="Homoserine dehydrogenase"/>
    <property type="match status" value="1"/>
</dbReference>
<evidence type="ECO:0000256" key="19">
    <source>
        <dbReference type="RuleBase" id="RU004171"/>
    </source>
</evidence>
<dbReference type="Pfam" id="PF03447">
    <property type="entry name" value="NAD_binding_3"/>
    <property type="match status" value="1"/>
</dbReference>
<evidence type="ECO:0000259" key="20">
    <source>
        <dbReference type="Pfam" id="PF00742"/>
    </source>
</evidence>
<evidence type="ECO:0000256" key="8">
    <source>
        <dbReference type="ARBA" id="ARBA00022697"/>
    </source>
</evidence>
<feature type="binding site" evidence="17">
    <location>
        <position position="107"/>
    </location>
    <ligand>
        <name>NADPH</name>
        <dbReference type="ChEBI" id="CHEBI:57783"/>
    </ligand>
</feature>
<evidence type="ECO:0000256" key="11">
    <source>
        <dbReference type="ARBA" id="ARBA00023002"/>
    </source>
</evidence>
<comment type="cofactor">
    <cofactor evidence="1">
        <name>a metal cation</name>
        <dbReference type="ChEBI" id="CHEBI:25213"/>
    </cofactor>
</comment>
<keyword evidence="8 18" id="KW-0791">Threonine biosynthesis</keyword>
<evidence type="ECO:0000256" key="9">
    <source>
        <dbReference type="ARBA" id="ARBA00022723"/>
    </source>
</evidence>
<dbReference type="EC" id="1.1.1.3" evidence="5 18"/>
<evidence type="ECO:0000259" key="21">
    <source>
        <dbReference type="Pfam" id="PF03447"/>
    </source>
</evidence>
<evidence type="ECO:0000256" key="1">
    <source>
        <dbReference type="ARBA" id="ARBA00001920"/>
    </source>
</evidence>
<feature type="binding site" evidence="17">
    <location>
        <position position="192"/>
    </location>
    <ligand>
        <name>L-homoserine</name>
        <dbReference type="ChEBI" id="CHEBI:57476"/>
    </ligand>
</feature>
<protein>
    <recommendedName>
        <fullName evidence="6 18">Homoserine dehydrogenase</fullName>
        <ecNumber evidence="5 18">1.1.1.3</ecNumber>
    </recommendedName>
</protein>
<dbReference type="InterPro" id="IPR036291">
    <property type="entry name" value="NAD(P)-bd_dom_sf"/>
</dbReference>
<dbReference type="InterPro" id="IPR001342">
    <property type="entry name" value="HDH_cat"/>
</dbReference>
<accession>A0AAV4L9Y2</accession>
<evidence type="ECO:0000256" key="16">
    <source>
        <dbReference type="PIRSR" id="PIRSR000098-1"/>
    </source>
</evidence>
<dbReference type="EMBL" id="BOQE01000001">
    <property type="protein sequence ID" value="GIM44464.1"/>
    <property type="molecule type" value="Genomic_DNA"/>
</dbReference>
<dbReference type="SUPFAM" id="SSF51735">
    <property type="entry name" value="NAD(P)-binding Rossmann-fold domains"/>
    <property type="match status" value="1"/>
</dbReference>
<evidence type="ECO:0000256" key="6">
    <source>
        <dbReference type="ARBA" id="ARBA00013376"/>
    </source>
</evidence>
<dbReference type="PROSITE" id="PS01042">
    <property type="entry name" value="HOMOSER_DHGENASE"/>
    <property type="match status" value="1"/>
</dbReference>
<keyword evidence="14 18" id="KW-0486">Methionine biosynthesis</keyword>
<evidence type="ECO:0000256" key="4">
    <source>
        <dbReference type="ARBA" id="ARBA00006753"/>
    </source>
</evidence>
<sequence>MKQKNVKIGLLGLGTVGTGVVKTLQTHQDQIEKRTGKHIEIRRILVRDLKKKRGVSVDPSLLTTSPEDLLSDSEISVIIEVMGGIEPAYSIIRKALQTGRHVVTANKELLAKHGAELLELAEKNGVQLWFEASVGGGIPVIRILQSYLHVNRVQSIAGILNGTCNFILSEMARTGRPYADVLKEAQALGYAEADPMNDVLGFDTMYKLAILSNLAFDIHIPPTAIETEGIQQIEPIDIEMAHAWGYVIKLIGSAAYTEGLFSASVGPRLLPVSHPLAQVNDVLNAVTISSDVVGELTFIGKGAGELPTASAVMEDLICLCSGGAGWRIPAFHKDNVQIDSEEQRVQTCYLRIAVRDERSNELSKRIEQVVHGLGGFTVEKHVRRLNDQTYVTYLIGGMERNVIRSFVADLEYVGLDCKPLLIFVEESEVQEKEIAYVAG</sequence>
<evidence type="ECO:0000256" key="13">
    <source>
        <dbReference type="ARBA" id="ARBA00023053"/>
    </source>
</evidence>
<dbReference type="RefSeq" id="WP_282197742.1">
    <property type="nucleotide sequence ID" value="NZ_BOQE01000001.1"/>
</dbReference>
<dbReference type="NCBIfam" id="NF004976">
    <property type="entry name" value="PRK06349.1"/>
    <property type="match status" value="1"/>
</dbReference>
<proteinExistence type="inferred from homology"/>
<organism evidence="22 23">
    <name type="scientific">Collibacillus ludicampi</name>
    <dbReference type="NCBI Taxonomy" id="2771369"/>
    <lineage>
        <taxon>Bacteria</taxon>
        <taxon>Bacillati</taxon>
        <taxon>Bacillota</taxon>
        <taxon>Bacilli</taxon>
        <taxon>Bacillales</taxon>
        <taxon>Alicyclobacillaceae</taxon>
        <taxon>Collibacillus</taxon>
    </lineage>
</organism>
<evidence type="ECO:0000256" key="15">
    <source>
        <dbReference type="ARBA" id="ARBA00048841"/>
    </source>
</evidence>
<dbReference type="Pfam" id="PF00742">
    <property type="entry name" value="Homoserine_dh"/>
    <property type="match status" value="1"/>
</dbReference>
<dbReference type="Gene3D" id="3.30.70.260">
    <property type="match status" value="1"/>
</dbReference>
<feature type="domain" description="Aspartate/homoserine dehydrogenase NAD-binding" evidence="21">
    <location>
        <begin position="12"/>
        <end position="131"/>
    </location>
</feature>
<dbReference type="GO" id="GO:0009086">
    <property type="term" value="P:methionine biosynthetic process"/>
    <property type="evidence" value="ECO:0007669"/>
    <property type="project" value="UniProtKB-KW"/>
</dbReference>
<dbReference type="PANTHER" id="PTHR43331:SF1">
    <property type="entry name" value="HOMOSERINE DEHYDROGENASE"/>
    <property type="match status" value="1"/>
</dbReference>
<keyword evidence="13" id="KW-0915">Sodium</keyword>
<dbReference type="InterPro" id="IPR016204">
    <property type="entry name" value="HDH"/>
</dbReference>
<dbReference type="FunFam" id="3.30.360.10:FF:000005">
    <property type="entry name" value="Homoserine dehydrogenase"/>
    <property type="match status" value="1"/>
</dbReference>
<evidence type="ECO:0000256" key="5">
    <source>
        <dbReference type="ARBA" id="ARBA00013213"/>
    </source>
</evidence>
<keyword evidence="23" id="KW-1185">Reference proteome</keyword>
<dbReference type="AlphaFoldDB" id="A0AAV4L9Y2"/>
<evidence type="ECO:0000313" key="23">
    <source>
        <dbReference type="Proteomes" id="UP001057291"/>
    </source>
</evidence>
<evidence type="ECO:0000256" key="2">
    <source>
        <dbReference type="ARBA" id="ARBA00005056"/>
    </source>
</evidence>
<evidence type="ECO:0000256" key="10">
    <source>
        <dbReference type="ARBA" id="ARBA00022857"/>
    </source>
</evidence>
<keyword evidence="9" id="KW-0479">Metal-binding</keyword>
<evidence type="ECO:0000256" key="18">
    <source>
        <dbReference type="RuleBase" id="RU000579"/>
    </source>
</evidence>
<name>A0AAV4L9Y2_9BACL</name>
<dbReference type="PIRSF" id="PIRSF000098">
    <property type="entry name" value="Homoser_dehydrog"/>
    <property type="match status" value="1"/>
</dbReference>
<evidence type="ECO:0000256" key="12">
    <source>
        <dbReference type="ARBA" id="ARBA00023027"/>
    </source>
</evidence>
<comment type="caution">
    <text evidence="22">The sequence shown here is derived from an EMBL/GenBank/DDBJ whole genome shotgun (WGS) entry which is preliminary data.</text>
</comment>
<dbReference type="GO" id="GO:0046872">
    <property type="term" value="F:metal ion binding"/>
    <property type="evidence" value="ECO:0007669"/>
    <property type="project" value="UniProtKB-KW"/>
</dbReference>
<keyword evidence="11 18" id="KW-0560">Oxidoreductase</keyword>